<keyword evidence="2" id="KW-1133">Transmembrane helix</keyword>
<dbReference type="PANTHER" id="PTHR30383:SF5">
    <property type="entry name" value="SGNH HYDROLASE-TYPE ESTERASE DOMAIN-CONTAINING PROTEIN"/>
    <property type="match status" value="1"/>
</dbReference>
<comment type="caution">
    <text evidence="5">The sequence shown here is derived from an EMBL/GenBank/DDBJ whole genome shotgun (WGS) entry which is preliminary data.</text>
</comment>
<accession>A0A926EEP8</accession>
<dbReference type="AlphaFoldDB" id="A0A926EEP8"/>
<feature type="chain" id="PRO_5036696882" description="SGNH hydrolase-type esterase domain-containing protein" evidence="3">
    <location>
        <begin position="30"/>
        <end position="978"/>
    </location>
</feature>
<keyword evidence="3" id="KW-0732">Signal</keyword>
<evidence type="ECO:0000256" key="2">
    <source>
        <dbReference type="SAM" id="Phobius"/>
    </source>
</evidence>
<evidence type="ECO:0000259" key="4">
    <source>
        <dbReference type="Pfam" id="PF13472"/>
    </source>
</evidence>
<dbReference type="InterPro" id="IPR036514">
    <property type="entry name" value="SGNH_hydro_sf"/>
</dbReference>
<dbReference type="Pfam" id="PF13472">
    <property type="entry name" value="Lipase_GDSL_2"/>
    <property type="match status" value="1"/>
</dbReference>
<proteinExistence type="predicted"/>
<dbReference type="SUPFAM" id="SSF52266">
    <property type="entry name" value="SGNH hydrolase"/>
    <property type="match status" value="1"/>
</dbReference>
<dbReference type="Proteomes" id="UP000660861">
    <property type="component" value="Unassembled WGS sequence"/>
</dbReference>
<dbReference type="Gene3D" id="3.40.50.1110">
    <property type="entry name" value="SGNH hydrolase"/>
    <property type="match status" value="1"/>
</dbReference>
<dbReference type="Gene3D" id="2.60.120.560">
    <property type="entry name" value="Exo-inulinase, domain 1"/>
    <property type="match status" value="2"/>
</dbReference>
<feature type="transmembrane region" description="Helical" evidence="2">
    <location>
        <begin position="955"/>
        <end position="973"/>
    </location>
</feature>
<gene>
    <name evidence="5" type="ORF">H8709_09625</name>
</gene>
<keyword evidence="2" id="KW-0472">Membrane</keyword>
<evidence type="ECO:0000313" key="5">
    <source>
        <dbReference type="EMBL" id="MBC8571084.1"/>
    </source>
</evidence>
<dbReference type="InterPro" id="IPR013830">
    <property type="entry name" value="SGNH_hydro"/>
</dbReference>
<protein>
    <recommendedName>
        <fullName evidence="4">SGNH hydrolase-type esterase domain-containing protein</fullName>
    </recommendedName>
</protein>
<organism evidence="5 6">
    <name type="scientific">Zongyangia hominis</name>
    <dbReference type="NCBI Taxonomy" id="2763677"/>
    <lineage>
        <taxon>Bacteria</taxon>
        <taxon>Bacillati</taxon>
        <taxon>Bacillota</taxon>
        <taxon>Clostridia</taxon>
        <taxon>Eubacteriales</taxon>
        <taxon>Oscillospiraceae</taxon>
        <taxon>Zongyangia</taxon>
    </lineage>
</organism>
<feature type="domain" description="SGNH hydrolase-type esterase" evidence="4">
    <location>
        <begin position="549"/>
        <end position="720"/>
    </location>
</feature>
<dbReference type="InterPro" id="IPR051532">
    <property type="entry name" value="Ester_Hydrolysis_Enzymes"/>
</dbReference>
<dbReference type="Gene3D" id="2.60.40.2340">
    <property type="match status" value="1"/>
</dbReference>
<name>A0A926EEP8_9FIRM</name>
<dbReference type="GO" id="GO:0004622">
    <property type="term" value="F:phosphatidylcholine lysophospholipase activity"/>
    <property type="evidence" value="ECO:0007669"/>
    <property type="project" value="TreeGrafter"/>
</dbReference>
<reference evidence="5" key="1">
    <citation type="submission" date="2020-08" db="EMBL/GenBank/DDBJ databases">
        <title>Genome public.</title>
        <authorList>
            <person name="Liu C."/>
            <person name="Sun Q."/>
        </authorList>
    </citation>
    <scope>NUCLEOTIDE SEQUENCE</scope>
    <source>
        <strain evidence="5">NSJ-54</strain>
    </source>
</reference>
<feature type="signal peptide" evidence="3">
    <location>
        <begin position="1"/>
        <end position="29"/>
    </location>
</feature>
<keyword evidence="6" id="KW-1185">Reference proteome</keyword>
<evidence type="ECO:0000256" key="3">
    <source>
        <dbReference type="SAM" id="SignalP"/>
    </source>
</evidence>
<dbReference type="PANTHER" id="PTHR30383">
    <property type="entry name" value="THIOESTERASE 1/PROTEASE 1/LYSOPHOSPHOLIPASE L1"/>
    <property type="match status" value="1"/>
</dbReference>
<keyword evidence="2" id="KW-0812">Transmembrane</keyword>
<evidence type="ECO:0000256" key="1">
    <source>
        <dbReference type="SAM" id="MobiDB-lite"/>
    </source>
</evidence>
<dbReference type="RefSeq" id="WP_262398173.1">
    <property type="nucleotide sequence ID" value="NZ_JACRTC010000006.1"/>
</dbReference>
<sequence length="978" mass="103372">MQKKLRRISTRLLSLLLAVTLLLGAAAWAAGPEDLGANGGFSTNLTGWHGVTGSWTPEAGGFRGTNRDLDGYAMSDVAYTPGEPFSYEADFTLNNGSTTAGIIFSVRDAGNPVGYFFSLNVDKGRGDSRIFWNGGGEGFWEAGRPLTEVEKGMNTLTLRLDYDGTSTLKAYLNDVLVTVKSDVALPAGSFGINTFYSDVTYHSVTLKDQPPTSGFTHNLTGWDFTNGYWSETVTGLRGSMNGDGYAVAKDELNGPFTFEGDMTLMEGTAIGILFEAQGSDPGSLGGYCVNFDLGGGALGQQFRIFEYPWKGSLVSDLAKNRFVEAGISPKTGETYHFKLQYADGKISYTFGGVEIFRDIVDFDTTQVYTSGRVGVMGCNALVEFQNLTLTTGAWENQMTSVSLNPHTASVQEDDAFYFLVEDGTDLTRLAPTFALSDGASSDKESGSVQDFSQPVEYRVKAAGGNEKTYTIAVYTPSMASAGDRSAASAVEETIAALPALVTPANQAQVEEASAAYQALTPLQKLLVTNADVLEEKIDQSVAGPIRVLCVGDSITEGYGSSDFNNKSYPAQLQSILGDGYTVYNAGVGGANAIAGGQLSYRLTDRYGLGKAFGPDVVILMLGTNDGIDWVWEREGGSFKADYTALAEEYRGLPTHPKVFLALPMTSYGAEPQKTYIHERIVPTIETIGRELGLDVIDMHTFSAGHPDWFPDGIHPNDGAYTLIAEQFAGYIRGLSEAKLASISIDGEALPGFACDTFSYDISLPRGAGVPEITAGAASKDATVRVVSSSENLPATVTISVTSGDRRGYQEYALTLSEAPQTLTEAKEAALAALDGYEATNDTTAADVMALVSKGIVNEKITAAWTKDFAITKATNKTPGSVTGTITLTLDGAGEDIPIAFTIPALGGGEEPSMTSKPVISGGSGSDWKWPAGSGEKDGEGPKGGKKNPPSGDASSLPIAVAAFALSAGAAVIISRKKK</sequence>
<evidence type="ECO:0000313" key="6">
    <source>
        <dbReference type="Proteomes" id="UP000660861"/>
    </source>
</evidence>
<feature type="region of interest" description="Disordered" evidence="1">
    <location>
        <begin position="903"/>
        <end position="953"/>
    </location>
</feature>
<dbReference type="EMBL" id="JACRTC010000006">
    <property type="protein sequence ID" value="MBC8571084.1"/>
    <property type="molecule type" value="Genomic_DNA"/>
</dbReference>